<dbReference type="EMBL" id="VZZJ01000011">
    <property type="protein sequence ID" value="KAB1072843.1"/>
    <property type="molecule type" value="Genomic_DNA"/>
</dbReference>
<name>A0A6N6MNI3_9HYPH</name>
<gene>
    <name evidence="2" type="ORF">F6X51_14685</name>
</gene>
<evidence type="ECO:0000259" key="1">
    <source>
        <dbReference type="Pfam" id="PF13400"/>
    </source>
</evidence>
<dbReference type="AlphaFoldDB" id="A0A6N6MNI3"/>
<comment type="caution">
    <text evidence="2">The sequence shown here is derived from an EMBL/GenBank/DDBJ whole genome shotgun (WGS) entry which is preliminary data.</text>
</comment>
<sequence>MFADDRRGSIAAIFAFALPALLIGVGGVIETSRAVTLRSRLASAVELSCTHAQAFVNARKPEDIKAGDLEKTYPKEVSEIALRNFAGKNLGSVVPLATNTDTSVRVEASTTMPLLFAGLLNKDGIPLSVQRDCPVMSASQAAMKSTKPELLVTESFERPSHGVSYDTWAVLGTAANGRAWNGWTTTAGGIEINGQRQLASNAIRFGDFFAELDSDCENRAAVPGTPACRSNSTMSRILNLTAGNYVIRYWYIARLRDPARPGQVICGQKDSDVSWYQYDGQTNRIEVFVEKSGSYTFAAANMVDVCVQSDTWIERVIRFTVKDASEYRISWRAAGREDAYGGLIDNLRICRNDCPL</sequence>
<dbReference type="Proteomes" id="UP000441523">
    <property type="component" value="Unassembled WGS sequence"/>
</dbReference>
<proteinExistence type="predicted"/>
<dbReference type="RefSeq" id="WP_150964418.1">
    <property type="nucleotide sequence ID" value="NZ_VZZJ01000011.1"/>
</dbReference>
<protein>
    <recommendedName>
        <fullName evidence="1">Putative Flp pilus-assembly TadG-like N-terminal domain-containing protein</fullName>
    </recommendedName>
</protein>
<organism evidence="2 3">
    <name type="scientific">Methylobacterium planeticum</name>
    <dbReference type="NCBI Taxonomy" id="2615211"/>
    <lineage>
        <taxon>Bacteria</taxon>
        <taxon>Pseudomonadati</taxon>
        <taxon>Pseudomonadota</taxon>
        <taxon>Alphaproteobacteria</taxon>
        <taxon>Hyphomicrobiales</taxon>
        <taxon>Methylobacteriaceae</taxon>
        <taxon>Methylobacterium</taxon>
    </lineage>
</organism>
<dbReference type="InterPro" id="IPR028087">
    <property type="entry name" value="Tad_N"/>
</dbReference>
<feature type="domain" description="Putative Flp pilus-assembly TadG-like N-terminal" evidence="1">
    <location>
        <begin position="8"/>
        <end position="47"/>
    </location>
</feature>
<evidence type="ECO:0000313" key="3">
    <source>
        <dbReference type="Proteomes" id="UP000441523"/>
    </source>
</evidence>
<reference evidence="2 3" key="1">
    <citation type="submission" date="2019-09" db="EMBL/GenBank/DDBJ databases">
        <title>YIM 132548 draft genome.</title>
        <authorList>
            <person name="Jiang L."/>
        </authorList>
    </citation>
    <scope>NUCLEOTIDE SEQUENCE [LARGE SCALE GENOMIC DNA]</scope>
    <source>
        <strain evidence="2 3">YIM 132548</strain>
    </source>
</reference>
<accession>A0A6N6MNI3</accession>
<evidence type="ECO:0000313" key="2">
    <source>
        <dbReference type="EMBL" id="KAB1072843.1"/>
    </source>
</evidence>
<keyword evidence="3" id="KW-1185">Reference proteome</keyword>
<dbReference type="Pfam" id="PF13400">
    <property type="entry name" value="Tad"/>
    <property type="match status" value="1"/>
</dbReference>